<protein>
    <submittedName>
        <fullName evidence="1">Uncharacterized protein</fullName>
    </submittedName>
</protein>
<keyword evidence="2" id="KW-1185">Reference proteome</keyword>
<proteinExistence type="predicted"/>
<accession>A0ABV9ZDG2</accession>
<sequence length="69" mass="7592">MWVAAAPPKDQCQRGARSSTTHALVMCVIDHPELGATREQAAAPNVLAPPLRVQIAGFDNLWWRLRTAE</sequence>
<dbReference type="EMBL" id="JBHSKG010000003">
    <property type="protein sequence ID" value="MFC5138242.1"/>
    <property type="molecule type" value="Genomic_DNA"/>
</dbReference>
<dbReference type="RefSeq" id="WP_378020461.1">
    <property type="nucleotide sequence ID" value="NZ_JBHSKG010000003.1"/>
</dbReference>
<comment type="caution">
    <text evidence="1">The sequence shown here is derived from an EMBL/GenBank/DDBJ whole genome shotgun (WGS) entry which is preliminary data.</text>
</comment>
<evidence type="ECO:0000313" key="2">
    <source>
        <dbReference type="Proteomes" id="UP001596175"/>
    </source>
</evidence>
<dbReference type="Proteomes" id="UP001596175">
    <property type="component" value="Unassembled WGS sequence"/>
</dbReference>
<evidence type="ECO:0000313" key="1">
    <source>
        <dbReference type="EMBL" id="MFC5138242.1"/>
    </source>
</evidence>
<organism evidence="1 2">
    <name type="scientific">Actinomycetospora rhizophila</name>
    <dbReference type="NCBI Taxonomy" id="1416876"/>
    <lineage>
        <taxon>Bacteria</taxon>
        <taxon>Bacillati</taxon>
        <taxon>Actinomycetota</taxon>
        <taxon>Actinomycetes</taxon>
        <taxon>Pseudonocardiales</taxon>
        <taxon>Pseudonocardiaceae</taxon>
        <taxon>Actinomycetospora</taxon>
    </lineage>
</organism>
<reference evidence="2" key="1">
    <citation type="journal article" date="2019" name="Int. J. Syst. Evol. Microbiol.">
        <title>The Global Catalogue of Microorganisms (GCM) 10K type strain sequencing project: providing services to taxonomists for standard genome sequencing and annotation.</title>
        <authorList>
            <consortium name="The Broad Institute Genomics Platform"/>
            <consortium name="The Broad Institute Genome Sequencing Center for Infectious Disease"/>
            <person name="Wu L."/>
            <person name="Ma J."/>
        </authorList>
    </citation>
    <scope>NUCLEOTIDE SEQUENCE [LARGE SCALE GENOMIC DNA]</scope>
    <source>
        <strain evidence="2">XZYJ18</strain>
    </source>
</reference>
<name>A0ABV9ZDG2_9PSEU</name>
<gene>
    <name evidence="1" type="ORF">ACFPK1_08365</name>
</gene>